<proteinExistence type="predicted"/>
<dbReference type="PROSITE" id="PS00622">
    <property type="entry name" value="HTH_LUXR_1"/>
    <property type="match status" value="1"/>
</dbReference>
<dbReference type="InterPro" id="IPR016032">
    <property type="entry name" value="Sig_transdc_resp-reg_C-effctor"/>
</dbReference>
<dbReference type="CDD" id="cd06170">
    <property type="entry name" value="LuxR_C_like"/>
    <property type="match status" value="1"/>
</dbReference>
<dbReference type="Gene3D" id="1.10.10.10">
    <property type="entry name" value="Winged helix-like DNA-binding domain superfamily/Winged helix DNA-binding domain"/>
    <property type="match status" value="1"/>
</dbReference>
<name>A0ABN6U5B2_9NOCA</name>
<keyword evidence="5" id="KW-1185">Reference proteome</keyword>
<dbReference type="InterPro" id="IPR041664">
    <property type="entry name" value="AAA_16"/>
</dbReference>
<evidence type="ECO:0000259" key="3">
    <source>
        <dbReference type="PROSITE" id="PS50043"/>
    </source>
</evidence>
<accession>A0ABN6U5B2</accession>
<sequence length="903" mass="95842">MPLFGREAELKDLRALVDGPEDRSGILIQGEAGIGKSALVNEAVAAAAIAGTRVLRTAGAEAEQHYAYAGLHRLLYPVRKGLDELPPQQRDALAAAFGTSDSGDEPAIYLVGLAALTLLADTASPRPLLIVAEDVHALDAASAQVLAFIARRVDTEPIALIVTLRDGIGSPLADAGLSLLRLEPLSDDDAAALLDLTAPGLPAPVRRRLLADAHGNPLALTELPTAVGELEDLPATLPLTERLERVFAERGTTLPAPTRAALLVAALGDSDSITEILAAASLLLGTRAEPDIFTPAVEARLLVLGPGTVTFRHPLMRSALTTTATAGERARAHGALADVLTDPDRRAWQRAAATAGPDEQVARELEAVAERARHRGAAIAAWERAADLSDHPERRADRLLRAAELAVDSGRRDIAERLVVAARALPSTPRHRATAAWLLSGFDDGVRENPSRIAELATLAASVAADRHPDAATRILWGAAMRCFWSEPGLGVRQALLAVADDLPIPDDDPRLVAVSAYVAPFERGERVLGHLRALASDTGRDPEVDRFLGSAALQVGAFDLAAHFSGAAAPGFRVEGQLGLLPRALTVQAWSLTRLGDLAAAAPVAAEAAAFAGETGQPFMHGLATAVQAEIAALRGDYPRAAALVAEAERIGLASGARPVLATVQLARGLAALGEGRYDDAFADLRRMHDSRDPSHSPALRAYFLAELADAAIRAGQPDALRELLRGLEQAAAATPSPALHIGWRYAHALLSTDAAETHFTGALGADLTAWPAERGRLHLSYGEWLRRQRRVVESRTHLRTAREIFDALGFTAWSERARLELRGAGESSPNRDPDARDRLTPHELSIARLAARGLTNREIGQRLYLSHRTVSTHLHRIFPKLGVSSRTDLAALLPADEDATG</sequence>
<dbReference type="SUPFAM" id="SSF48452">
    <property type="entry name" value="TPR-like"/>
    <property type="match status" value="1"/>
</dbReference>
<evidence type="ECO:0000256" key="2">
    <source>
        <dbReference type="ARBA" id="ARBA00022840"/>
    </source>
</evidence>
<dbReference type="InterPro" id="IPR000792">
    <property type="entry name" value="Tscrpt_reg_LuxR_C"/>
</dbReference>
<dbReference type="InterPro" id="IPR011990">
    <property type="entry name" value="TPR-like_helical_dom_sf"/>
</dbReference>
<dbReference type="InterPro" id="IPR036388">
    <property type="entry name" value="WH-like_DNA-bd_sf"/>
</dbReference>
<dbReference type="PRINTS" id="PR00038">
    <property type="entry name" value="HTHLUXR"/>
</dbReference>
<reference evidence="4 5" key="1">
    <citation type="submission" date="2022-11" db="EMBL/GenBank/DDBJ databases">
        <title>Genome Sequencing of Nocardia sp. ON39_IFM12276 and assembly.</title>
        <authorList>
            <person name="Shimojima M."/>
            <person name="Toyokawa M."/>
            <person name="Uesaka K."/>
        </authorList>
    </citation>
    <scope>NUCLEOTIDE SEQUENCE [LARGE SCALE GENOMIC DNA]</scope>
    <source>
        <strain evidence="4 5">IFM 12276</strain>
    </source>
</reference>
<dbReference type="PROSITE" id="PS50043">
    <property type="entry name" value="HTH_LUXR_2"/>
    <property type="match status" value="1"/>
</dbReference>
<evidence type="ECO:0000313" key="4">
    <source>
        <dbReference type="EMBL" id="BDU00406.1"/>
    </source>
</evidence>
<dbReference type="Proteomes" id="UP001317870">
    <property type="component" value="Chromosome"/>
</dbReference>
<keyword evidence="1" id="KW-0547">Nucleotide-binding</keyword>
<dbReference type="SUPFAM" id="SSF46894">
    <property type="entry name" value="C-terminal effector domain of the bipartite response regulators"/>
    <property type="match status" value="1"/>
</dbReference>
<dbReference type="Gene3D" id="1.25.40.10">
    <property type="entry name" value="Tetratricopeptide repeat domain"/>
    <property type="match status" value="1"/>
</dbReference>
<dbReference type="RefSeq" id="WP_281873214.1">
    <property type="nucleotide sequence ID" value="NZ_AP026978.1"/>
</dbReference>
<dbReference type="Pfam" id="PF00196">
    <property type="entry name" value="GerE"/>
    <property type="match status" value="1"/>
</dbReference>
<dbReference type="Pfam" id="PF13191">
    <property type="entry name" value="AAA_16"/>
    <property type="match status" value="1"/>
</dbReference>
<dbReference type="SMART" id="SM00421">
    <property type="entry name" value="HTH_LUXR"/>
    <property type="match status" value="1"/>
</dbReference>
<gene>
    <name evidence="4" type="ORF">IFM12276_34340</name>
</gene>
<dbReference type="InterPro" id="IPR027417">
    <property type="entry name" value="P-loop_NTPase"/>
</dbReference>
<dbReference type="PANTHER" id="PTHR16305:SF35">
    <property type="entry name" value="TRANSCRIPTIONAL ACTIVATOR DOMAIN"/>
    <property type="match status" value="1"/>
</dbReference>
<evidence type="ECO:0000256" key="1">
    <source>
        <dbReference type="ARBA" id="ARBA00022741"/>
    </source>
</evidence>
<protein>
    <submittedName>
        <fullName evidence="4">LuxR family transcriptional regulator</fullName>
    </submittedName>
</protein>
<dbReference type="EMBL" id="AP026978">
    <property type="protein sequence ID" value="BDU00406.1"/>
    <property type="molecule type" value="Genomic_DNA"/>
</dbReference>
<dbReference type="SUPFAM" id="SSF52540">
    <property type="entry name" value="P-loop containing nucleoside triphosphate hydrolases"/>
    <property type="match status" value="1"/>
</dbReference>
<dbReference type="PANTHER" id="PTHR16305">
    <property type="entry name" value="TESTICULAR SOLUBLE ADENYLYL CYCLASE"/>
    <property type="match status" value="1"/>
</dbReference>
<evidence type="ECO:0000313" key="5">
    <source>
        <dbReference type="Proteomes" id="UP001317870"/>
    </source>
</evidence>
<feature type="domain" description="HTH luxR-type" evidence="3">
    <location>
        <begin position="834"/>
        <end position="899"/>
    </location>
</feature>
<organism evidence="4 5">
    <name type="scientific">Nocardia sputorum</name>
    <dbReference type="NCBI Taxonomy" id="2984338"/>
    <lineage>
        <taxon>Bacteria</taxon>
        <taxon>Bacillati</taxon>
        <taxon>Actinomycetota</taxon>
        <taxon>Actinomycetes</taxon>
        <taxon>Mycobacteriales</taxon>
        <taxon>Nocardiaceae</taxon>
        <taxon>Nocardia</taxon>
    </lineage>
</organism>
<keyword evidence="2" id="KW-0067">ATP-binding</keyword>